<keyword evidence="6" id="KW-0238">DNA-binding</keyword>
<evidence type="ECO:0000256" key="5">
    <source>
        <dbReference type="ARBA" id="ARBA00023015"/>
    </source>
</evidence>
<dbReference type="SUPFAM" id="SSF48295">
    <property type="entry name" value="TrpR-like"/>
    <property type="match status" value="1"/>
</dbReference>
<dbReference type="GO" id="GO:0043565">
    <property type="term" value="F:sequence-specific DNA binding"/>
    <property type="evidence" value="ECO:0007669"/>
    <property type="project" value="InterPro"/>
</dbReference>
<protein>
    <recommendedName>
        <fullName evidence="10">Transcriptional regulator</fullName>
    </recommendedName>
</protein>
<accession>A0A1F7KGK5</accession>
<comment type="caution">
    <text evidence="8">The sequence shown here is derived from an EMBL/GenBank/DDBJ whole genome shotgun (WGS) entry which is preliminary data.</text>
</comment>
<dbReference type="InterPro" id="IPR000831">
    <property type="entry name" value="Trp_repress"/>
</dbReference>
<evidence type="ECO:0000256" key="7">
    <source>
        <dbReference type="ARBA" id="ARBA00023163"/>
    </source>
</evidence>
<dbReference type="Proteomes" id="UP000178450">
    <property type="component" value="Unassembled WGS sequence"/>
</dbReference>
<sequence>MKNSQLKKIANQILACKDEEELRNFLIGLLTPQEIDSLATRIEIVRNLKKGVPQYKIAANLGVGIATITRGSRELKLGRFKNLS</sequence>
<evidence type="ECO:0000256" key="1">
    <source>
        <dbReference type="ARBA" id="ARBA00004496"/>
    </source>
</evidence>
<evidence type="ECO:0000313" key="8">
    <source>
        <dbReference type="EMBL" id="OGK67002.1"/>
    </source>
</evidence>
<evidence type="ECO:0000313" key="9">
    <source>
        <dbReference type="Proteomes" id="UP000178450"/>
    </source>
</evidence>
<dbReference type="PANTHER" id="PTHR38025:SF1">
    <property type="entry name" value="TRP OPERON REPRESSOR"/>
    <property type="match status" value="1"/>
</dbReference>
<dbReference type="EMBL" id="MGBG01000002">
    <property type="protein sequence ID" value="OGK67002.1"/>
    <property type="molecule type" value="Genomic_DNA"/>
</dbReference>
<comment type="subcellular location">
    <subcellularLocation>
        <location evidence="1">Cytoplasm</location>
    </subcellularLocation>
</comment>
<dbReference type="GO" id="GO:0003700">
    <property type="term" value="F:DNA-binding transcription factor activity"/>
    <property type="evidence" value="ECO:0007669"/>
    <property type="project" value="InterPro"/>
</dbReference>
<dbReference type="PANTHER" id="PTHR38025">
    <property type="entry name" value="TRP OPERON REPRESSOR"/>
    <property type="match status" value="1"/>
</dbReference>
<dbReference type="InterPro" id="IPR010921">
    <property type="entry name" value="Trp_repressor/repl_initiator"/>
</dbReference>
<evidence type="ECO:0000256" key="2">
    <source>
        <dbReference type="ARBA" id="ARBA00007027"/>
    </source>
</evidence>
<keyword evidence="7" id="KW-0804">Transcription</keyword>
<evidence type="ECO:0000256" key="6">
    <source>
        <dbReference type="ARBA" id="ARBA00023125"/>
    </source>
</evidence>
<keyword evidence="5" id="KW-0805">Transcription regulation</keyword>
<name>A0A1F7KGK5_9BACT</name>
<proteinExistence type="inferred from homology"/>
<keyword evidence="4" id="KW-0678">Repressor</keyword>
<dbReference type="Pfam" id="PF01371">
    <property type="entry name" value="Trp_repressor"/>
    <property type="match status" value="1"/>
</dbReference>
<dbReference type="Gene3D" id="1.10.1270.10">
    <property type="entry name" value="TrpR-like"/>
    <property type="match status" value="1"/>
</dbReference>
<organism evidence="8 9">
    <name type="scientific">Candidatus Roizmanbacteria bacterium RIFOXYA1_FULL_41_12</name>
    <dbReference type="NCBI Taxonomy" id="1802082"/>
    <lineage>
        <taxon>Bacteria</taxon>
        <taxon>Candidatus Roizmaniibacteriota</taxon>
    </lineage>
</organism>
<evidence type="ECO:0000256" key="4">
    <source>
        <dbReference type="ARBA" id="ARBA00022491"/>
    </source>
</evidence>
<reference evidence="8 9" key="1">
    <citation type="journal article" date="2016" name="Nat. Commun.">
        <title>Thousands of microbial genomes shed light on interconnected biogeochemical processes in an aquifer system.</title>
        <authorList>
            <person name="Anantharaman K."/>
            <person name="Brown C.T."/>
            <person name="Hug L.A."/>
            <person name="Sharon I."/>
            <person name="Castelle C.J."/>
            <person name="Probst A.J."/>
            <person name="Thomas B.C."/>
            <person name="Singh A."/>
            <person name="Wilkins M.J."/>
            <person name="Karaoz U."/>
            <person name="Brodie E.L."/>
            <person name="Williams K.H."/>
            <person name="Hubbard S.S."/>
            <person name="Banfield J.F."/>
        </authorList>
    </citation>
    <scope>NUCLEOTIDE SEQUENCE [LARGE SCALE GENOMIC DNA]</scope>
</reference>
<dbReference type="InterPro" id="IPR013335">
    <property type="entry name" value="Trp_repress_bac"/>
</dbReference>
<gene>
    <name evidence="8" type="ORF">A2209_03015</name>
</gene>
<comment type="similarity">
    <text evidence="2">Belongs to the TrpR family.</text>
</comment>
<evidence type="ECO:0008006" key="10">
    <source>
        <dbReference type="Google" id="ProtNLM"/>
    </source>
</evidence>
<evidence type="ECO:0000256" key="3">
    <source>
        <dbReference type="ARBA" id="ARBA00022490"/>
    </source>
</evidence>
<dbReference type="AlphaFoldDB" id="A0A1F7KGK5"/>
<dbReference type="GO" id="GO:0005737">
    <property type="term" value="C:cytoplasm"/>
    <property type="evidence" value="ECO:0007669"/>
    <property type="project" value="UniProtKB-SubCell"/>
</dbReference>
<dbReference type="InterPro" id="IPR038116">
    <property type="entry name" value="TrpR-like_sf"/>
</dbReference>
<keyword evidence="3" id="KW-0963">Cytoplasm</keyword>